<accession>A0ABS3HDV5</accession>
<reference evidence="1 2" key="1">
    <citation type="submission" date="2021-03" db="EMBL/GenBank/DDBJ databases">
        <title>Enterococcal diversity collection.</title>
        <authorList>
            <person name="Gilmore M.S."/>
            <person name="Schwartzman J."/>
            <person name="Van Tyne D."/>
            <person name="Martin M."/>
            <person name="Earl A.M."/>
            <person name="Manson A.L."/>
            <person name="Straub T."/>
            <person name="Salamzade R."/>
            <person name="Saavedra J."/>
            <person name="Lebreton F."/>
            <person name="Prichula J."/>
            <person name="Schaufler K."/>
            <person name="Gaca A."/>
            <person name="Sgardioli B."/>
            <person name="Wagenaar J."/>
            <person name="Strong T."/>
        </authorList>
    </citation>
    <scope>NUCLEOTIDE SEQUENCE [LARGE SCALE GENOMIC DNA]</scope>
    <source>
        <strain evidence="1 2">MJM16</strain>
    </source>
</reference>
<dbReference type="RefSeq" id="WP_207106595.1">
    <property type="nucleotide sequence ID" value="NZ_JAFLVR010000001.1"/>
</dbReference>
<comment type="caution">
    <text evidence="1">The sequence shown here is derived from an EMBL/GenBank/DDBJ whole genome shotgun (WGS) entry which is preliminary data.</text>
</comment>
<evidence type="ECO:0000313" key="1">
    <source>
        <dbReference type="EMBL" id="MBO0450783.1"/>
    </source>
</evidence>
<keyword evidence="2" id="KW-1185">Reference proteome</keyword>
<dbReference type="EMBL" id="JAFLVR010000001">
    <property type="protein sequence ID" value="MBO0450783.1"/>
    <property type="molecule type" value="Genomic_DNA"/>
</dbReference>
<name>A0ABS3HDV5_9ENTE</name>
<gene>
    <name evidence="1" type="ORF">JZO85_00785</name>
</gene>
<organism evidence="1 2">
    <name type="scientific">Candidatus Enterococcus murrayae</name>
    <dbReference type="NCBI Taxonomy" id="2815321"/>
    <lineage>
        <taxon>Bacteria</taxon>
        <taxon>Bacillati</taxon>
        <taxon>Bacillota</taxon>
        <taxon>Bacilli</taxon>
        <taxon>Lactobacillales</taxon>
        <taxon>Enterococcaceae</taxon>
        <taxon>Enterococcus</taxon>
    </lineage>
</organism>
<dbReference type="Proteomes" id="UP000664495">
    <property type="component" value="Unassembled WGS sequence"/>
</dbReference>
<protein>
    <submittedName>
        <fullName evidence="1">Uncharacterized protein</fullName>
    </submittedName>
</protein>
<proteinExistence type="predicted"/>
<evidence type="ECO:0000313" key="2">
    <source>
        <dbReference type="Proteomes" id="UP000664495"/>
    </source>
</evidence>
<sequence>MNPVEEYFFDNNIEVWSKKSSGALTYISTSEGEYILEDNNRLYKVIGNRKEHIILKKEPVSLADDTSH</sequence>